<evidence type="ECO:0000313" key="2">
    <source>
        <dbReference type="EMBL" id="KAH6821204.1"/>
    </source>
</evidence>
<sequence length="93" mass="10708">MGEKRMNQPNPFLLRVNQDDDRPSQRAFQFLHRRRSAHGFFGMAVKFESDTVRLADDSRKASKSGIGLRPEIKSAQLCWRSYSCRCSINSLDS</sequence>
<keyword evidence="3" id="KW-1185">Reference proteome</keyword>
<dbReference type="EMBL" id="SDAM02002349">
    <property type="protein sequence ID" value="KAH6821204.1"/>
    <property type="molecule type" value="Genomic_DNA"/>
</dbReference>
<dbReference type="Proteomes" id="UP001190926">
    <property type="component" value="Unassembled WGS sequence"/>
</dbReference>
<evidence type="ECO:0000313" key="3">
    <source>
        <dbReference type="Proteomes" id="UP001190926"/>
    </source>
</evidence>
<feature type="region of interest" description="Disordered" evidence="1">
    <location>
        <begin position="1"/>
        <end position="20"/>
    </location>
</feature>
<dbReference type="AlphaFoldDB" id="A0AAD4ITF6"/>
<accession>A0AAD4ITF6</accession>
<name>A0AAD4ITF6_PERFH</name>
<reference evidence="2 3" key="1">
    <citation type="journal article" date="2021" name="Nat. Commun.">
        <title>Incipient diploidization of the medicinal plant Perilla within 10,000 years.</title>
        <authorList>
            <person name="Zhang Y."/>
            <person name="Shen Q."/>
            <person name="Leng L."/>
            <person name="Zhang D."/>
            <person name="Chen S."/>
            <person name="Shi Y."/>
            <person name="Ning Z."/>
            <person name="Chen S."/>
        </authorList>
    </citation>
    <scope>NUCLEOTIDE SEQUENCE [LARGE SCALE GENOMIC DNA]</scope>
    <source>
        <strain evidence="3">cv. PC099</strain>
    </source>
</reference>
<proteinExistence type="predicted"/>
<evidence type="ECO:0000256" key="1">
    <source>
        <dbReference type="SAM" id="MobiDB-lite"/>
    </source>
</evidence>
<organism evidence="2 3">
    <name type="scientific">Perilla frutescens var. hirtella</name>
    <name type="common">Perilla citriodora</name>
    <name type="synonym">Perilla setoyensis</name>
    <dbReference type="NCBI Taxonomy" id="608512"/>
    <lineage>
        <taxon>Eukaryota</taxon>
        <taxon>Viridiplantae</taxon>
        <taxon>Streptophyta</taxon>
        <taxon>Embryophyta</taxon>
        <taxon>Tracheophyta</taxon>
        <taxon>Spermatophyta</taxon>
        <taxon>Magnoliopsida</taxon>
        <taxon>eudicotyledons</taxon>
        <taxon>Gunneridae</taxon>
        <taxon>Pentapetalae</taxon>
        <taxon>asterids</taxon>
        <taxon>lamiids</taxon>
        <taxon>Lamiales</taxon>
        <taxon>Lamiaceae</taxon>
        <taxon>Nepetoideae</taxon>
        <taxon>Elsholtzieae</taxon>
        <taxon>Perilla</taxon>
    </lineage>
</organism>
<comment type="caution">
    <text evidence="2">The sequence shown here is derived from an EMBL/GenBank/DDBJ whole genome shotgun (WGS) entry which is preliminary data.</text>
</comment>
<gene>
    <name evidence="2" type="ORF">C2S53_010318</name>
</gene>
<protein>
    <submittedName>
        <fullName evidence="2">Uncharacterized protein</fullName>
    </submittedName>
</protein>